<evidence type="ECO:0000256" key="1">
    <source>
        <dbReference type="SAM" id="MobiDB-lite"/>
    </source>
</evidence>
<feature type="compositionally biased region" description="Gly residues" evidence="1">
    <location>
        <begin position="1249"/>
        <end position="1258"/>
    </location>
</feature>
<proteinExistence type="predicted"/>
<sequence length="1402" mass="156529">MMDLLAMMPDGEAATEAGQALLIPGYREAAWGCMGEGSCFAIKGRVEPFWLLPCGHVQYVRKCSDHIPSTTFKIESADLSSMARRTAGTPQVSGQGKRQRGSGSDDEPTNGPARKSARRGVFAEGKTTLQQARPYHILTAKMPVMALTTEWTTGKNRPIDETHVDELCQIFKQGGLKRDAEGNHLLVLCTRAEVQSMPQVQNARARAPDGEAMHDFGNWLSVNPKPVEVLAGQHRIEALKRYVHETDSSNGEKELWWPCEFYDIDTLPQTLNLRLRVNRRDPIMVDSHGDIWMQLVAAASRDPDMFHGNCDQIEAQMLDALELDRDAGFPKRRLVTIWRNKRWRAMTTEWCQTTVGRTTFQISTWDWMICFRIDDFWFTAFRQVMNTLAQLHGDAAKRITAADWKRLSDSLGTGRSEEQVRQLFYPKSQATGPTGASTERDRTLLRAFDDRAYKDVYDRIVQTPALRFPDIHRITGLSQGQGRVLFQVMDHVVDWLDTNRASIKDRRDNEKPSLREDLVAALTDFDPKRLRQAEKRLTLFVPLGAARSTAETASVLLQQEVLEFVLEHLAAFKAAGVKAYLPRAEAGVHGDGYAARFRESVWRGVLDIVRRYKGSDFRAEWVPPESGDNNNDDDDDDDDEEQSLGPSALATNLTDAFCNYAIGLPVVSKNRGVRRKIRSSTFRAALAAFFSQQCDDDGPEDDEQPSNEDEQSDTGARGSSARSPGETISAAAEIEAAAAEDRPTRQRTTAAQLDATRRREATGMGKGQPPTGLEERPARKATAQVAQGAPVTNTKAPAEKKQYGGPVLNVLPPDARRQASEAAAKDDNNNSQDSNREASSPVRAQYRDASRAALESNRNSLTPSRPWLNGPRAGRQQGQRQGRGLGDPSVSASFGLLFKLGAAELPLAEAEPIRDHEDAEASDDDGFDGCDTTESADEVYLDASNAGRPEETAASAEELKIMHSSGDCKIKPEAFVARTNAADFDAAQALSMFQRRFTMDYGRRASGSKPASANDSYFPVFHLDMISVVGCPLRPITKRSAFFDNVTFTLLHWQAPYSSKHAASSLPFELTQRTFRLATGASRELWFIVMHPVEAEVTEFAESRAERRRRQKEVGRRSALQRHHAEALAMYIKEVFLHGQLLGEGVELSWKLNDRRSQNITFEKWSVFQTIFMERWSSFAERHTYDPFWTKHQPAFHAYDHGSNTKIEVNNNLQQLQQETRLRHEAGESDSDSDSDRDSDDDSDARRGNGNGEGGGSQQTGSERRGETTGSNVDEDGASRGLYDEGLEQLRQELEKKYDLNNIERVSYALAADIHCVEAVEENEGDLFLQDQKTLCLLADRSQTATEYGNARDFTFYPLAFHPRYGNFSSGGPPQFLRNLCTILRNNASVQNDGKDAPQRPR</sequence>
<feature type="compositionally biased region" description="Acidic residues" evidence="1">
    <location>
        <begin position="630"/>
        <end position="642"/>
    </location>
</feature>
<feature type="region of interest" description="Disordered" evidence="1">
    <location>
        <begin position="619"/>
        <end position="645"/>
    </location>
</feature>
<feature type="region of interest" description="Disordered" evidence="1">
    <location>
        <begin position="81"/>
        <end position="125"/>
    </location>
</feature>
<feature type="compositionally biased region" description="Acidic residues" evidence="1">
    <location>
        <begin position="1228"/>
        <end position="1243"/>
    </location>
</feature>
<reference evidence="2 3" key="1">
    <citation type="journal article" date="2024" name="Microbiol. Resour. Announc.">
        <title>Genome annotations for the ascomycete fungi Trichoderma harzianum, Trichoderma aggressivum, and Purpureocillium lilacinum.</title>
        <authorList>
            <person name="Beijen E.P.W."/>
            <person name="Ohm R.A."/>
        </authorList>
    </citation>
    <scope>NUCLEOTIDE SEQUENCE [LARGE SCALE GENOMIC DNA]</scope>
    <source>
        <strain evidence="2 3">CBS 150709</strain>
    </source>
</reference>
<organism evidence="2 3">
    <name type="scientific">Purpureocillium lilacinum</name>
    <name type="common">Paecilomyces lilacinus</name>
    <dbReference type="NCBI Taxonomy" id="33203"/>
    <lineage>
        <taxon>Eukaryota</taxon>
        <taxon>Fungi</taxon>
        <taxon>Dikarya</taxon>
        <taxon>Ascomycota</taxon>
        <taxon>Pezizomycotina</taxon>
        <taxon>Sordariomycetes</taxon>
        <taxon>Hypocreomycetidae</taxon>
        <taxon>Hypocreales</taxon>
        <taxon>Ophiocordycipitaceae</taxon>
        <taxon>Purpureocillium</taxon>
    </lineage>
</organism>
<evidence type="ECO:0000313" key="3">
    <source>
        <dbReference type="Proteomes" id="UP001287286"/>
    </source>
</evidence>
<name>A0ABR0BIH2_PURLI</name>
<dbReference type="EMBL" id="JAWRVI010000079">
    <property type="protein sequence ID" value="KAK4078826.1"/>
    <property type="molecule type" value="Genomic_DNA"/>
</dbReference>
<keyword evidence="3" id="KW-1185">Reference proteome</keyword>
<gene>
    <name evidence="2" type="ORF">Purlil1_11834</name>
</gene>
<feature type="compositionally biased region" description="Basic and acidic residues" evidence="1">
    <location>
        <begin position="814"/>
        <end position="828"/>
    </location>
</feature>
<evidence type="ECO:0000313" key="2">
    <source>
        <dbReference type="EMBL" id="KAK4078826.1"/>
    </source>
</evidence>
<accession>A0ABR0BIH2</accession>
<feature type="region of interest" description="Disordered" evidence="1">
    <location>
        <begin position="692"/>
        <end position="888"/>
    </location>
</feature>
<feature type="region of interest" description="Disordered" evidence="1">
    <location>
        <begin position="1221"/>
        <end position="1281"/>
    </location>
</feature>
<feature type="compositionally biased region" description="Low complexity" evidence="1">
    <location>
        <begin position="872"/>
        <end position="882"/>
    </location>
</feature>
<protein>
    <submittedName>
        <fullName evidence="2">Uncharacterized protein</fullName>
    </submittedName>
</protein>
<feature type="compositionally biased region" description="Acidic residues" evidence="1">
    <location>
        <begin position="694"/>
        <end position="712"/>
    </location>
</feature>
<dbReference type="Proteomes" id="UP001287286">
    <property type="component" value="Unassembled WGS sequence"/>
</dbReference>
<comment type="caution">
    <text evidence="2">The sequence shown here is derived from an EMBL/GenBank/DDBJ whole genome shotgun (WGS) entry which is preliminary data.</text>
</comment>